<dbReference type="RefSeq" id="WP_024006956.1">
    <property type="nucleotide sequence ID" value="NZ_KI650982.1"/>
</dbReference>
<dbReference type="Proteomes" id="UP000018733">
    <property type="component" value="Unassembled WGS sequence"/>
</dbReference>
<proteinExistence type="predicted"/>
<dbReference type="EMBL" id="AYXT01000013">
    <property type="protein sequence ID" value="ETF00952.1"/>
    <property type="molecule type" value="Genomic_DNA"/>
</dbReference>
<keyword evidence="2" id="KW-1185">Reference proteome</keyword>
<protein>
    <submittedName>
        <fullName evidence="1">Uncharacterized protein</fullName>
    </submittedName>
</protein>
<reference evidence="1 2" key="1">
    <citation type="journal article" date="2014" name="Genome Announc.">
        <title>Draft Genome Sequence of Advenella kashmirensis Strain W13003, a Polycyclic Aromatic Hydrocarbon-Degrading Bacterium.</title>
        <authorList>
            <person name="Wang X."/>
            <person name="Jin D."/>
            <person name="Zhou L."/>
            <person name="Wu L."/>
            <person name="An W."/>
            <person name="Zhao L."/>
        </authorList>
    </citation>
    <scope>NUCLEOTIDE SEQUENCE [LARGE SCALE GENOMIC DNA]</scope>
    <source>
        <strain evidence="1 2">W13003</strain>
    </source>
</reference>
<evidence type="ECO:0000313" key="1">
    <source>
        <dbReference type="EMBL" id="ETF00952.1"/>
    </source>
</evidence>
<evidence type="ECO:0000313" key="2">
    <source>
        <dbReference type="Proteomes" id="UP000018733"/>
    </source>
</evidence>
<gene>
    <name evidence="1" type="ORF">W822_20145</name>
</gene>
<comment type="caution">
    <text evidence="1">The sequence shown here is derived from an EMBL/GenBank/DDBJ whole genome shotgun (WGS) entry which is preliminary data.</text>
</comment>
<sequence length="128" mass="14263">MDNPANLIPRHGLGLSQAEDAMKEDADLIPQKRITGDLAYGVPMLKIGDLSQSIPETQVGALTNKRSLRLILDQKSDGTFAYKVQDNHTWLVLYGGERNQEHLVWLAIPPGDRGFIDQVHLYSEGKLK</sequence>
<dbReference type="STRING" id="1424334.W822_20145"/>
<name>V8QMR1_9BURK</name>
<dbReference type="HOGENOM" id="CLU_1954929_0_0_4"/>
<accession>V8QMR1</accession>
<organism evidence="1 2">
    <name type="scientific">Advenella kashmirensis W13003</name>
    <dbReference type="NCBI Taxonomy" id="1424334"/>
    <lineage>
        <taxon>Bacteria</taxon>
        <taxon>Pseudomonadati</taxon>
        <taxon>Pseudomonadota</taxon>
        <taxon>Betaproteobacteria</taxon>
        <taxon>Burkholderiales</taxon>
        <taxon>Alcaligenaceae</taxon>
    </lineage>
</organism>
<dbReference type="AlphaFoldDB" id="V8QMR1"/>